<name>A0A6A2XKM7_HIBSY</name>
<dbReference type="InterPro" id="IPR004146">
    <property type="entry name" value="DC1"/>
</dbReference>
<dbReference type="PANTHER" id="PTHR32410:SF163">
    <property type="entry name" value="DC1 DOMAIN-CONTAINING PROTEIN"/>
    <property type="match status" value="1"/>
</dbReference>
<dbReference type="Gene3D" id="3.30.60.20">
    <property type="match status" value="1"/>
</dbReference>
<dbReference type="AlphaFoldDB" id="A0A6A2XKM7"/>
<dbReference type="InterPro" id="IPR019787">
    <property type="entry name" value="Znf_PHD-finger"/>
</dbReference>
<dbReference type="Pfam" id="PF03107">
    <property type="entry name" value="C1_2"/>
    <property type="match status" value="2"/>
</dbReference>
<evidence type="ECO:0000256" key="1">
    <source>
        <dbReference type="ARBA" id="ARBA00022723"/>
    </source>
</evidence>
<dbReference type="Proteomes" id="UP000436088">
    <property type="component" value="Unassembled WGS sequence"/>
</dbReference>
<dbReference type="SUPFAM" id="SSF57889">
    <property type="entry name" value="Cysteine-rich domain"/>
    <property type="match status" value="2"/>
</dbReference>
<gene>
    <name evidence="8" type="ORF">F3Y22_tig00117048pilonHSYRG00176</name>
</gene>
<organism evidence="8 9">
    <name type="scientific">Hibiscus syriacus</name>
    <name type="common">Rose of Sharon</name>
    <dbReference type="NCBI Taxonomy" id="106335"/>
    <lineage>
        <taxon>Eukaryota</taxon>
        <taxon>Viridiplantae</taxon>
        <taxon>Streptophyta</taxon>
        <taxon>Embryophyta</taxon>
        <taxon>Tracheophyta</taxon>
        <taxon>Spermatophyta</taxon>
        <taxon>Magnoliopsida</taxon>
        <taxon>eudicotyledons</taxon>
        <taxon>Gunneridae</taxon>
        <taxon>Pentapetalae</taxon>
        <taxon>rosids</taxon>
        <taxon>malvids</taxon>
        <taxon>Malvales</taxon>
        <taxon>Malvaceae</taxon>
        <taxon>Malvoideae</taxon>
        <taxon>Hibiscus</taxon>
    </lineage>
</organism>
<keyword evidence="4" id="KW-0862">Zinc</keyword>
<evidence type="ECO:0000256" key="4">
    <source>
        <dbReference type="ARBA" id="ARBA00022833"/>
    </source>
</evidence>
<keyword evidence="3 5" id="KW-0863">Zinc-finger</keyword>
<evidence type="ECO:0000313" key="8">
    <source>
        <dbReference type="EMBL" id="KAE8654394.1"/>
    </source>
</evidence>
<dbReference type="PANTHER" id="PTHR32410">
    <property type="entry name" value="CYSTEINE/HISTIDINE-RICH C1 DOMAIN FAMILY PROTEIN"/>
    <property type="match status" value="1"/>
</dbReference>
<keyword evidence="2" id="KW-0677">Repeat</keyword>
<dbReference type="GO" id="GO:0008270">
    <property type="term" value="F:zinc ion binding"/>
    <property type="evidence" value="ECO:0007669"/>
    <property type="project" value="UniProtKB-KW"/>
</dbReference>
<evidence type="ECO:0000259" key="7">
    <source>
        <dbReference type="PROSITE" id="PS50081"/>
    </source>
</evidence>
<dbReference type="InterPro" id="IPR046349">
    <property type="entry name" value="C1-like_sf"/>
</dbReference>
<accession>A0A6A2XKM7</accession>
<dbReference type="InterPro" id="IPR053192">
    <property type="entry name" value="Vacuole_Formation_Reg"/>
</dbReference>
<feature type="domain" description="PHD-type" evidence="6">
    <location>
        <begin position="298"/>
        <end position="366"/>
    </location>
</feature>
<evidence type="ECO:0000256" key="2">
    <source>
        <dbReference type="ARBA" id="ARBA00022737"/>
    </source>
</evidence>
<evidence type="ECO:0000256" key="5">
    <source>
        <dbReference type="PROSITE-ProRule" id="PRU00146"/>
    </source>
</evidence>
<keyword evidence="1" id="KW-0479">Metal-binding</keyword>
<feature type="domain" description="Phorbol-ester/DAG-type" evidence="7">
    <location>
        <begin position="110"/>
        <end position="165"/>
    </location>
</feature>
<sequence length="399" mass="46940">MPRNFMITRHPHVISHSFCLQEDDQFQEWMCKICYEEVDTRYGSYCCSDFDCNYIAHVYCATNKAIWDGTIVSEDANKRFEEASCESQNLITDVVEQMRIGEHMVAVEIKHTYHDHNLILIFSGEIKDDSQCDGCMRLISTPFYSCEQCKFFLHKHCAELPRERRHPFHNHLLTLSNSNSRGNYSICYACWRPYHGFSYQCNYKDCGSFFRCDVRCILLSDTLKHPSHEHSLFLIHDFPTKCSGSLEVIFEDCIAYRCMKRCDFTLDIRCVKLPLTARYKYDRHSLTLTYSDNSSPSQHYCDLCENERDPNDWFYYCADCDNSLHFVCVLGDPLFMKLGSKVKLSCHQHPLTVVKNIWNCRRCKVCSSLRSGPTLECRESECNFNIHCECSRLLYRYFQ</sequence>
<keyword evidence="9" id="KW-1185">Reference proteome</keyword>
<dbReference type="InterPro" id="IPR002219">
    <property type="entry name" value="PKC_DAG/PE"/>
</dbReference>
<evidence type="ECO:0000313" key="9">
    <source>
        <dbReference type="Proteomes" id="UP000436088"/>
    </source>
</evidence>
<evidence type="ECO:0000259" key="6">
    <source>
        <dbReference type="PROSITE" id="PS50016"/>
    </source>
</evidence>
<comment type="caution">
    <text evidence="8">The sequence shown here is derived from an EMBL/GenBank/DDBJ whole genome shotgun (WGS) entry which is preliminary data.</text>
</comment>
<reference evidence="8" key="1">
    <citation type="submission" date="2019-09" db="EMBL/GenBank/DDBJ databases">
        <title>Draft genome information of white flower Hibiscus syriacus.</title>
        <authorList>
            <person name="Kim Y.-M."/>
        </authorList>
    </citation>
    <scope>NUCLEOTIDE SEQUENCE [LARGE SCALE GENOMIC DNA]</scope>
    <source>
        <strain evidence="8">YM2019G1</strain>
    </source>
</reference>
<dbReference type="EMBL" id="VEPZ02001787">
    <property type="protein sequence ID" value="KAE8654394.1"/>
    <property type="molecule type" value="Genomic_DNA"/>
</dbReference>
<dbReference type="PROSITE" id="PS50081">
    <property type="entry name" value="ZF_DAG_PE_2"/>
    <property type="match status" value="1"/>
</dbReference>
<evidence type="ECO:0000256" key="3">
    <source>
        <dbReference type="ARBA" id="ARBA00022771"/>
    </source>
</evidence>
<protein>
    <submittedName>
        <fullName evidence="8">Detected protein of confused Function</fullName>
    </submittedName>
</protein>
<dbReference type="PROSITE" id="PS50016">
    <property type="entry name" value="ZF_PHD_2"/>
    <property type="match status" value="1"/>
</dbReference>
<proteinExistence type="predicted"/>